<feature type="signal peptide" evidence="6">
    <location>
        <begin position="1"/>
        <end position="25"/>
    </location>
</feature>
<evidence type="ECO:0000256" key="4">
    <source>
        <dbReference type="ARBA" id="ARBA00022801"/>
    </source>
</evidence>
<keyword evidence="5" id="KW-0325">Glycoprotein</keyword>
<dbReference type="Pfam" id="PF00450">
    <property type="entry name" value="Peptidase_S10"/>
    <property type="match status" value="1"/>
</dbReference>
<evidence type="ECO:0000256" key="2">
    <source>
        <dbReference type="ARBA" id="ARBA00022645"/>
    </source>
</evidence>
<dbReference type="FunFam" id="3.40.50.12670:FF:000002">
    <property type="entry name" value="Carboxypeptidase"/>
    <property type="match status" value="1"/>
</dbReference>
<name>A0AAF0XBF8_DAUCS</name>
<evidence type="ECO:0008006" key="9">
    <source>
        <dbReference type="Google" id="ProtNLM"/>
    </source>
</evidence>
<keyword evidence="2" id="KW-0121">Carboxypeptidase</keyword>
<keyword evidence="3" id="KW-0645">Protease</keyword>
<comment type="similarity">
    <text evidence="1">Belongs to the peptidase S10 family.</text>
</comment>
<dbReference type="Proteomes" id="UP000077755">
    <property type="component" value="Chromosome 6"/>
</dbReference>
<evidence type="ECO:0000313" key="8">
    <source>
        <dbReference type="Proteomes" id="UP000077755"/>
    </source>
</evidence>
<keyword evidence="8" id="KW-1185">Reference proteome</keyword>
<dbReference type="GO" id="GO:0019748">
    <property type="term" value="P:secondary metabolic process"/>
    <property type="evidence" value="ECO:0007669"/>
    <property type="project" value="TreeGrafter"/>
</dbReference>
<evidence type="ECO:0000256" key="6">
    <source>
        <dbReference type="SAM" id="SignalP"/>
    </source>
</evidence>
<protein>
    <recommendedName>
        <fullName evidence="9">Serine carboxypeptidase-like 18</fullName>
    </recommendedName>
</protein>
<keyword evidence="6" id="KW-0732">Signal</keyword>
<dbReference type="InterPro" id="IPR033124">
    <property type="entry name" value="Ser_caboxypep_his_AS"/>
</dbReference>
<evidence type="ECO:0000256" key="3">
    <source>
        <dbReference type="ARBA" id="ARBA00022670"/>
    </source>
</evidence>
<dbReference type="FunFam" id="3.40.50.1820:FF:000072">
    <property type="entry name" value="Serine carboxypeptidase-like 19"/>
    <property type="match status" value="1"/>
</dbReference>
<evidence type="ECO:0000256" key="5">
    <source>
        <dbReference type="ARBA" id="ARBA00023180"/>
    </source>
</evidence>
<dbReference type="GO" id="GO:0016747">
    <property type="term" value="F:acyltransferase activity, transferring groups other than amino-acyl groups"/>
    <property type="evidence" value="ECO:0007669"/>
    <property type="project" value="TreeGrafter"/>
</dbReference>
<organism evidence="7 8">
    <name type="scientific">Daucus carota subsp. sativus</name>
    <name type="common">Carrot</name>
    <dbReference type="NCBI Taxonomy" id="79200"/>
    <lineage>
        <taxon>Eukaryota</taxon>
        <taxon>Viridiplantae</taxon>
        <taxon>Streptophyta</taxon>
        <taxon>Embryophyta</taxon>
        <taxon>Tracheophyta</taxon>
        <taxon>Spermatophyta</taxon>
        <taxon>Magnoliopsida</taxon>
        <taxon>eudicotyledons</taxon>
        <taxon>Gunneridae</taxon>
        <taxon>Pentapetalae</taxon>
        <taxon>asterids</taxon>
        <taxon>campanulids</taxon>
        <taxon>Apiales</taxon>
        <taxon>Apiaceae</taxon>
        <taxon>Apioideae</taxon>
        <taxon>Scandiceae</taxon>
        <taxon>Daucinae</taxon>
        <taxon>Daucus</taxon>
        <taxon>Daucus sect. Daucus</taxon>
    </lineage>
</organism>
<accession>A0AAF0XBF8</accession>
<dbReference type="PANTHER" id="PTHR11802">
    <property type="entry name" value="SERINE PROTEASE FAMILY S10 SERINE CARBOXYPEPTIDASE"/>
    <property type="match status" value="1"/>
</dbReference>
<dbReference type="GO" id="GO:0004185">
    <property type="term" value="F:serine-type carboxypeptidase activity"/>
    <property type="evidence" value="ECO:0007669"/>
    <property type="project" value="InterPro"/>
</dbReference>
<gene>
    <name evidence="7" type="ORF">DCAR_0624225</name>
</gene>
<dbReference type="InterPro" id="IPR029058">
    <property type="entry name" value="AB_hydrolase_fold"/>
</dbReference>
<dbReference type="SUPFAM" id="SSF53474">
    <property type="entry name" value="alpha/beta-Hydrolases"/>
    <property type="match status" value="1"/>
</dbReference>
<reference evidence="7" key="1">
    <citation type="journal article" date="2016" name="Nat. Genet.">
        <title>A high-quality carrot genome assembly provides new insights into carotenoid accumulation and asterid genome evolution.</title>
        <authorList>
            <person name="Iorizzo M."/>
            <person name="Ellison S."/>
            <person name="Senalik D."/>
            <person name="Zeng P."/>
            <person name="Satapoomin P."/>
            <person name="Huang J."/>
            <person name="Bowman M."/>
            <person name="Iovene M."/>
            <person name="Sanseverino W."/>
            <person name="Cavagnaro P."/>
            <person name="Yildiz M."/>
            <person name="Macko-Podgorni A."/>
            <person name="Moranska E."/>
            <person name="Grzebelus E."/>
            <person name="Grzebelus D."/>
            <person name="Ashrafi H."/>
            <person name="Zheng Z."/>
            <person name="Cheng S."/>
            <person name="Spooner D."/>
            <person name="Van Deynze A."/>
            <person name="Simon P."/>
        </authorList>
    </citation>
    <scope>NUCLEOTIDE SEQUENCE</scope>
    <source>
        <tissue evidence="7">Leaf</tissue>
    </source>
</reference>
<dbReference type="Gene3D" id="3.40.50.1820">
    <property type="entry name" value="alpha/beta hydrolase"/>
    <property type="match status" value="1"/>
</dbReference>
<dbReference type="EMBL" id="CP093348">
    <property type="protein sequence ID" value="WOH04813.1"/>
    <property type="molecule type" value="Genomic_DNA"/>
</dbReference>
<dbReference type="GO" id="GO:0006508">
    <property type="term" value="P:proteolysis"/>
    <property type="evidence" value="ECO:0007669"/>
    <property type="project" value="UniProtKB-KW"/>
</dbReference>
<dbReference type="PANTHER" id="PTHR11802:SF224">
    <property type="entry name" value="SERINE CARBOXYPEPTIDASE-LIKE 7 ISOFORM X1"/>
    <property type="match status" value="1"/>
</dbReference>
<proteinExistence type="inferred from homology"/>
<dbReference type="PROSITE" id="PS00560">
    <property type="entry name" value="CARBOXYPEPT_SER_HIS"/>
    <property type="match status" value="1"/>
</dbReference>
<sequence>MTKQTTAVFLILNILQINLLHLCFSQTVIKTLPGFPGQLPFKLETGYVGLGDGEDLQMFYYFVESERNPRDDPLMIWITGGPGCSSPRTFFYYIGPLKFNYANSGRRIPQLEVNPYSWSKVANVIFVDPPGSGFTYTKSKDNYKNSDTLMAASIYEFLMKWLENHPEFLKNPLYISGVSYSGISVPVMVQNIIDGNEAGNDPNLNIKGYMIGNPLTDRNIDFNARIPYANQFALLSDELFETAKARCNGEYIEVNPAYQLCQKALAEVNKCLMYLYDQQILEPICVPDITSKSILQLWDGHSSKRNPENALPSLSQLPPDSWCREDNYQYAIAWTTDERVQKALHIREGTIDEWVMCNTDHYDINRKDTDTYSYDIASSIAYHRNLTKKNCRALIYSGDHDLVFPYIGTRKWIHTLGLSVDRTWKPWFVNKQVAGYNEIFSHDDYSLTFATVKGAGHTAPAFKPEECLAMVDRWLSHALL</sequence>
<evidence type="ECO:0000256" key="1">
    <source>
        <dbReference type="ARBA" id="ARBA00009431"/>
    </source>
</evidence>
<dbReference type="InterPro" id="IPR001563">
    <property type="entry name" value="Peptidase_S10"/>
</dbReference>
<evidence type="ECO:0000313" key="7">
    <source>
        <dbReference type="EMBL" id="WOH04813.1"/>
    </source>
</evidence>
<reference evidence="7" key="2">
    <citation type="submission" date="2022-03" db="EMBL/GenBank/DDBJ databases">
        <title>Draft title - Genomic analysis of global carrot germplasm unveils the trajectory of domestication and the origin of high carotenoid orange carrot.</title>
        <authorList>
            <person name="Iorizzo M."/>
            <person name="Ellison S."/>
            <person name="Senalik D."/>
            <person name="Macko-Podgorni A."/>
            <person name="Grzebelus D."/>
            <person name="Bostan H."/>
            <person name="Rolling W."/>
            <person name="Curaba J."/>
            <person name="Simon P."/>
        </authorList>
    </citation>
    <scope>NUCLEOTIDE SEQUENCE</scope>
    <source>
        <tissue evidence="7">Leaf</tissue>
    </source>
</reference>
<keyword evidence="4" id="KW-0378">Hydrolase</keyword>
<dbReference type="AlphaFoldDB" id="A0AAF0XBF8"/>
<dbReference type="Gene3D" id="3.40.50.12670">
    <property type="match status" value="1"/>
</dbReference>
<dbReference type="PRINTS" id="PR00724">
    <property type="entry name" value="CRBOXYPTASEC"/>
</dbReference>
<feature type="chain" id="PRO_5042266932" description="Serine carboxypeptidase-like 18" evidence="6">
    <location>
        <begin position="26"/>
        <end position="480"/>
    </location>
</feature>